<protein>
    <submittedName>
        <fullName evidence="2">Uncharacterized protein</fullName>
    </submittedName>
</protein>
<accession>A0A2T7NZB7</accession>
<dbReference type="AlphaFoldDB" id="A0A2T7NZB7"/>
<keyword evidence="3" id="KW-1185">Reference proteome</keyword>
<dbReference type="EMBL" id="PZQS01000008">
    <property type="protein sequence ID" value="PVD26522.1"/>
    <property type="molecule type" value="Genomic_DNA"/>
</dbReference>
<dbReference type="Proteomes" id="UP000245119">
    <property type="component" value="Linkage Group LG8"/>
</dbReference>
<feature type="region of interest" description="Disordered" evidence="1">
    <location>
        <begin position="97"/>
        <end position="116"/>
    </location>
</feature>
<reference evidence="2 3" key="1">
    <citation type="submission" date="2018-04" db="EMBL/GenBank/DDBJ databases">
        <title>The genome of golden apple snail Pomacea canaliculata provides insight into stress tolerance and invasive adaptation.</title>
        <authorList>
            <person name="Liu C."/>
            <person name="Liu B."/>
            <person name="Ren Y."/>
            <person name="Zhang Y."/>
            <person name="Wang H."/>
            <person name="Li S."/>
            <person name="Jiang F."/>
            <person name="Yin L."/>
            <person name="Zhang G."/>
            <person name="Qian W."/>
            <person name="Fan W."/>
        </authorList>
    </citation>
    <scope>NUCLEOTIDE SEQUENCE [LARGE SCALE GENOMIC DNA]</scope>
    <source>
        <strain evidence="2">SZHN2017</strain>
        <tissue evidence="2">Muscle</tissue>
    </source>
</reference>
<evidence type="ECO:0000256" key="1">
    <source>
        <dbReference type="SAM" id="MobiDB-lite"/>
    </source>
</evidence>
<sequence length="116" mass="12485">MGTVLTENLPRDTKSASYFHSPSKIVAAPGAGSISRPLQQRLQSPVRLPLALYAKRSSTALSGKLDVTADEVKVRKAGVTQMVTCVDVDKRLKVEEGARERGSTDDDTINKSGEDN</sequence>
<name>A0A2T7NZB7_POMCA</name>
<evidence type="ECO:0000313" key="3">
    <source>
        <dbReference type="Proteomes" id="UP000245119"/>
    </source>
</evidence>
<organism evidence="2 3">
    <name type="scientific">Pomacea canaliculata</name>
    <name type="common">Golden apple snail</name>
    <dbReference type="NCBI Taxonomy" id="400727"/>
    <lineage>
        <taxon>Eukaryota</taxon>
        <taxon>Metazoa</taxon>
        <taxon>Spiralia</taxon>
        <taxon>Lophotrochozoa</taxon>
        <taxon>Mollusca</taxon>
        <taxon>Gastropoda</taxon>
        <taxon>Caenogastropoda</taxon>
        <taxon>Architaenioglossa</taxon>
        <taxon>Ampullarioidea</taxon>
        <taxon>Ampullariidae</taxon>
        <taxon>Pomacea</taxon>
    </lineage>
</organism>
<evidence type="ECO:0000313" key="2">
    <source>
        <dbReference type="EMBL" id="PVD26522.1"/>
    </source>
</evidence>
<gene>
    <name evidence="2" type="ORF">C0Q70_14199</name>
</gene>
<dbReference type="OrthoDB" id="6107088at2759"/>
<proteinExistence type="predicted"/>
<comment type="caution">
    <text evidence="2">The sequence shown here is derived from an EMBL/GenBank/DDBJ whole genome shotgun (WGS) entry which is preliminary data.</text>
</comment>